<dbReference type="CDD" id="cd02022">
    <property type="entry name" value="DPCK"/>
    <property type="match status" value="1"/>
</dbReference>
<dbReference type="SUPFAM" id="SSF52540">
    <property type="entry name" value="P-loop containing nucleoside triphosphate hydrolases"/>
    <property type="match status" value="1"/>
</dbReference>
<keyword evidence="5" id="KW-0963">Cytoplasm</keyword>
<keyword evidence="2 5" id="KW-0547">Nucleotide-binding</keyword>
<dbReference type="NCBIfam" id="TIGR00152">
    <property type="entry name" value="dephospho-CoA kinase"/>
    <property type="match status" value="1"/>
</dbReference>
<reference evidence="7 8" key="1">
    <citation type="journal article" date="2011" name="J. Bacteriol.">
        <title>Genome sequence of Brevibacillus laterosporus LMG 15441, a pathogen of invertebrates.</title>
        <authorList>
            <person name="Djukic M."/>
            <person name="Poehlein A."/>
            <person name="Thurmer A."/>
            <person name="Daniel R."/>
        </authorList>
    </citation>
    <scope>NUCLEOTIDE SEQUENCE [LARGE SCALE GENOMIC DNA]</scope>
    <source>
        <strain evidence="7 8">LMG 15441</strain>
    </source>
</reference>
<comment type="catalytic activity">
    <reaction evidence="5">
        <text>3'-dephospho-CoA + ATP = ADP + CoA + H(+)</text>
        <dbReference type="Rhea" id="RHEA:18245"/>
        <dbReference type="ChEBI" id="CHEBI:15378"/>
        <dbReference type="ChEBI" id="CHEBI:30616"/>
        <dbReference type="ChEBI" id="CHEBI:57287"/>
        <dbReference type="ChEBI" id="CHEBI:57328"/>
        <dbReference type="ChEBI" id="CHEBI:456216"/>
        <dbReference type="EC" id="2.7.1.24"/>
    </reaction>
</comment>
<proteinExistence type="inferred from homology"/>
<evidence type="ECO:0000256" key="2">
    <source>
        <dbReference type="ARBA" id="ARBA00022741"/>
    </source>
</evidence>
<keyword evidence="4 5" id="KW-0173">Coenzyme A biosynthesis</keyword>
<dbReference type="UniPathway" id="UPA00241">
    <property type="reaction ID" value="UER00356"/>
</dbReference>
<sequence length="200" mass="22662">MILGLTGGIASGKSTVAAMLRERGVTVIDADLIAREVVEVGKPAYNGIVKYFGTSVLDETGALNRAVLGEMIFSDREKRMVLNEIVHPEVRKEMRLQATLAQERGERLVFMDIPLLYESKLTYMVDRVVVVYVPESVQFIRLMERDEFDEEQAKKRLRAQMNIEEKRKLANYVIDNQGSRSDTQKQVDDLVTSLLAEIIP</sequence>
<dbReference type="EC" id="2.7.1.24" evidence="5 6"/>
<accession>A0A075QY39</accession>
<evidence type="ECO:0000256" key="3">
    <source>
        <dbReference type="ARBA" id="ARBA00022840"/>
    </source>
</evidence>
<evidence type="ECO:0000256" key="6">
    <source>
        <dbReference type="NCBIfam" id="TIGR00152"/>
    </source>
</evidence>
<dbReference type="EMBL" id="CP007806">
    <property type="protein sequence ID" value="AIG25267.1"/>
    <property type="molecule type" value="Genomic_DNA"/>
</dbReference>
<dbReference type="AlphaFoldDB" id="A0A075QY39"/>
<dbReference type="GO" id="GO:0005737">
    <property type="term" value="C:cytoplasm"/>
    <property type="evidence" value="ECO:0007669"/>
    <property type="project" value="UniProtKB-SubCell"/>
</dbReference>
<evidence type="ECO:0000313" key="7">
    <source>
        <dbReference type="EMBL" id="AIG25267.1"/>
    </source>
</evidence>
<dbReference type="eggNOG" id="COG0237">
    <property type="taxonomic scope" value="Bacteria"/>
</dbReference>
<dbReference type="GO" id="GO:0004140">
    <property type="term" value="F:dephospho-CoA kinase activity"/>
    <property type="evidence" value="ECO:0007669"/>
    <property type="project" value="UniProtKB-UniRule"/>
</dbReference>
<dbReference type="RefSeq" id="WP_003335228.1">
    <property type="nucleotide sequence ID" value="NZ_CP007806.1"/>
</dbReference>
<dbReference type="HOGENOM" id="CLU_057180_0_0_9"/>
<comment type="pathway">
    <text evidence="5">Cofactor biosynthesis; coenzyme A biosynthesis; CoA from (R)-pantothenate: step 5/5.</text>
</comment>
<keyword evidence="8" id="KW-1185">Reference proteome</keyword>
<keyword evidence="5 7" id="KW-0808">Transferase</keyword>
<evidence type="ECO:0000256" key="4">
    <source>
        <dbReference type="ARBA" id="ARBA00022993"/>
    </source>
</evidence>
<comment type="function">
    <text evidence="5">Catalyzes the phosphorylation of the 3'-hydroxyl group of dephosphocoenzyme A to form coenzyme A.</text>
</comment>
<dbReference type="GO" id="GO:0005524">
    <property type="term" value="F:ATP binding"/>
    <property type="evidence" value="ECO:0007669"/>
    <property type="project" value="UniProtKB-UniRule"/>
</dbReference>
<dbReference type="PROSITE" id="PS51219">
    <property type="entry name" value="DPCK"/>
    <property type="match status" value="1"/>
</dbReference>
<evidence type="ECO:0000313" key="8">
    <source>
        <dbReference type="Proteomes" id="UP000005850"/>
    </source>
</evidence>
<dbReference type="InterPro" id="IPR001977">
    <property type="entry name" value="Depp_CoAkinase"/>
</dbReference>
<dbReference type="KEGG" id="blr:BRLA_c009260"/>
<feature type="binding site" evidence="5">
    <location>
        <begin position="10"/>
        <end position="15"/>
    </location>
    <ligand>
        <name>ATP</name>
        <dbReference type="ChEBI" id="CHEBI:30616"/>
    </ligand>
</feature>
<keyword evidence="3 5" id="KW-0067">ATP-binding</keyword>
<dbReference type="GO" id="GO:0015937">
    <property type="term" value="P:coenzyme A biosynthetic process"/>
    <property type="evidence" value="ECO:0007669"/>
    <property type="project" value="UniProtKB-UniRule"/>
</dbReference>
<dbReference type="PANTHER" id="PTHR10695">
    <property type="entry name" value="DEPHOSPHO-COA KINASE-RELATED"/>
    <property type="match status" value="1"/>
</dbReference>
<evidence type="ECO:0000256" key="1">
    <source>
        <dbReference type="ARBA" id="ARBA00009018"/>
    </source>
</evidence>
<comment type="similarity">
    <text evidence="1 5">Belongs to the CoaE family.</text>
</comment>
<dbReference type="Proteomes" id="UP000005850">
    <property type="component" value="Chromosome"/>
</dbReference>
<dbReference type="PANTHER" id="PTHR10695:SF46">
    <property type="entry name" value="BIFUNCTIONAL COENZYME A SYNTHASE-RELATED"/>
    <property type="match status" value="1"/>
</dbReference>
<comment type="subcellular location">
    <subcellularLocation>
        <location evidence="5">Cytoplasm</location>
    </subcellularLocation>
</comment>
<organism evidence="7 8">
    <name type="scientific">Brevibacillus laterosporus LMG 15441</name>
    <dbReference type="NCBI Taxonomy" id="1042163"/>
    <lineage>
        <taxon>Bacteria</taxon>
        <taxon>Bacillati</taxon>
        <taxon>Bacillota</taxon>
        <taxon>Bacilli</taxon>
        <taxon>Bacillales</taxon>
        <taxon>Paenibacillaceae</taxon>
        <taxon>Brevibacillus</taxon>
    </lineage>
</organism>
<dbReference type="InterPro" id="IPR027417">
    <property type="entry name" value="P-loop_NTPase"/>
</dbReference>
<dbReference type="Pfam" id="PF01121">
    <property type="entry name" value="CoaE"/>
    <property type="match status" value="1"/>
</dbReference>
<keyword evidence="5 7" id="KW-0418">Kinase</keyword>
<dbReference type="FunFam" id="3.40.50.300:FF:000485">
    <property type="entry name" value="Dephospho-CoA kinase CAB5"/>
    <property type="match status" value="1"/>
</dbReference>
<name>A0A075QY39_BRELA</name>
<protein>
    <recommendedName>
        <fullName evidence="5 6">Dephospho-CoA kinase</fullName>
        <ecNumber evidence="5 6">2.7.1.24</ecNumber>
    </recommendedName>
    <alternativeName>
        <fullName evidence="5">Dephosphocoenzyme A kinase</fullName>
    </alternativeName>
</protein>
<evidence type="ECO:0000256" key="5">
    <source>
        <dbReference type="HAMAP-Rule" id="MF_00376"/>
    </source>
</evidence>
<dbReference type="STRING" id="1042163.BRLA_c009260"/>
<gene>
    <name evidence="5" type="primary">coaE</name>
    <name evidence="7" type="ORF">BRLA_c009260</name>
</gene>
<dbReference type="HAMAP" id="MF_00376">
    <property type="entry name" value="Dephospho_CoA_kinase"/>
    <property type="match status" value="1"/>
</dbReference>
<dbReference type="Gene3D" id="3.40.50.300">
    <property type="entry name" value="P-loop containing nucleotide triphosphate hydrolases"/>
    <property type="match status" value="1"/>
</dbReference>